<dbReference type="InterPro" id="IPR051533">
    <property type="entry name" value="WaaL-like"/>
</dbReference>
<feature type="transmembrane region" description="Helical" evidence="5">
    <location>
        <begin position="75"/>
        <end position="95"/>
    </location>
</feature>
<reference evidence="7 8" key="1">
    <citation type="submission" date="2020-08" db="EMBL/GenBank/DDBJ databases">
        <title>Bridging the membrane lipid divide: bacteria of the FCB group superphylum have the potential to synthesize archaeal ether lipids.</title>
        <authorList>
            <person name="Villanueva L."/>
            <person name="Von Meijenfeldt F.A.B."/>
            <person name="Westbye A.B."/>
            <person name="Yadav S."/>
            <person name="Hopmans E.C."/>
            <person name="Dutilh B.E."/>
            <person name="Sinninghe Damste J.S."/>
        </authorList>
    </citation>
    <scope>NUCLEOTIDE SEQUENCE [LARGE SCALE GENOMIC DNA]</scope>
    <source>
        <strain evidence="7">NIOZ-UU17</strain>
    </source>
</reference>
<dbReference type="InterPro" id="IPR007016">
    <property type="entry name" value="O-antigen_ligase-rel_domated"/>
</dbReference>
<dbReference type="GO" id="GO:0016874">
    <property type="term" value="F:ligase activity"/>
    <property type="evidence" value="ECO:0007669"/>
    <property type="project" value="UniProtKB-KW"/>
</dbReference>
<feature type="transmembrane region" description="Helical" evidence="5">
    <location>
        <begin position="329"/>
        <end position="350"/>
    </location>
</feature>
<dbReference type="Pfam" id="PF04932">
    <property type="entry name" value="Wzy_C"/>
    <property type="match status" value="1"/>
</dbReference>
<evidence type="ECO:0000256" key="1">
    <source>
        <dbReference type="ARBA" id="ARBA00004141"/>
    </source>
</evidence>
<keyword evidence="4 5" id="KW-0472">Membrane</keyword>
<keyword evidence="2 5" id="KW-0812">Transmembrane</keyword>
<feature type="transmembrane region" description="Helical" evidence="5">
    <location>
        <begin position="203"/>
        <end position="234"/>
    </location>
</feature>
<dbReference type="PANTHER" id="PTHR37422:SF17">
    <property type="entry name" value="O-ANTIGEN LIGASE"/>
    <property type="match status" value="1"/>
</dbReference>
<evidence type="ECO:0000256" key="2">
    <source>
        <dbReference type="ARBA" id="ARBA00022692"/>
    </source>
</evidence>
<feature type="transmembrane region" description="Helical" evidence="5">
    <location>
        <begin position="371"/>
        <end position="388"/>
    </location>
</feature>
<feature type="domain" description="O-antigen ligase-related" evidence="6">
    <location>
        <begin position="211"/>
        <end position="346"/>
    </location>
</feature>
<feature type="transmembrane region" description="Helical" evidence="5">
    <location>
        <begin position="172"/>
        <end position="197"/>
    </location>
</feature>
<feature type="transmembrane region" description="Helical" evidence="5">
    <location>
        <begin position="49"/>
        <end position="69"/>
    </location>
</feature>
<evidence type="ECO:0000256" key="5">
    <source>
        <dbReference type="SAM" id="Phobius"/>
    </source>
</evidence>
<feature type="transmembrane region" description="Helical" evidence="5">
    <location>
        <begin position="394"/>
        <end position="414"/>
    </location>
</feature>
<evidence type="ECO:0000256" key="4">
    <source>
        <dbReference type="ARBA" id="ARBA00023136"/>
    </source>
</evidence>
<feature type="transmembrane region" description="Helical" evidence="5">
    <location>
        <begin position="130"/>
        <end position="151"/>
    </location>
</feature>
<evidence type="ECO:0000256" key="3">
    <source>
        <dbReference type="ARBA" id="ARBA00022989"/>
    </source>
</evidence>
<evidence type="ECO:0000259" key="6">
    <source>
        <dbReference type="Pfam" id="PF04932"/>
    </source>
</evidence>
<name>A0A8J6P4F1_9BACT</name>
<comment type="caution">
    <text evidence="7">The sequence shown here is derived from an EMBL/GenBank/DDBJ whole genome shotgun (WGS) entry which is preliminary data.</text>
</comment>
<feature type="transmembrane region" description="Helical" evidence="5">
    <location>
        <begin position="246"/>
        <end position="263"/>
    </location>
</feature>
<dbReference type="AlphaFoldDB" id="A0A8J6P4F1"/>
<comment type="subcellular location">
    <subcellularLocation>
        <location evidence="1">Membrane</location>
        <topology evidence="1">Multi-pass membrane protein</topology>
    </subcellularLocation>
</comment>
<gene>
    <name evidence="7" type="ORF">H8D96_21275</name>
</gene>
<organism evidence="7 8">
    <name type="scientific">Candidatus Desulfatibia vada</name>
    <dbReference type="NCBI Taxonomy" id="2841696"/>
    <lineage>
        <taxon>Bacteria</taxon>
        <taxon>Pseudomonadati</taxon>
        <taxon>Thermodesulfobacteriota</taxon>
        <taxon>Desulfobacteria</taxon>
        <taxon>Desulfobacterales</taxon>
        <taxon>Desulfobacterales incertae sedis</taxon>
        <taxon>Candidatus Desulfatibia</taxon>
    </lineage>
</organism>
<evidence type="ECO:0000313" key="8">
    <source>
        <dbReference type="Proteomes" id="UP000605201"/>
    </source>
</evidence>
<dbReference type="EMBL" id="JACNIG010000445">
    <property type="protein sequence ID" value="MBC8434448.1"/>
    <property type="molecule type" value="Genomic_DNA"/>
</dbReference>
<protein>
    <submittedName>
        <fullName evidence="7">O-antigen ligase family protein</fullName>
    </submittedName>
</protein>
<accession>A0A8J6P4F1</accession>
<evidence type="ECO:0000313" key="7">
    <source>
        <dbReference type="EMBL" id="MBC8434448.1"/>
    </source>
</evidence>
<sequence>MTKTINSRLKLQLSNSQKVFEVLNQSVPVLIGIFIFFNPFPHTTAIKEICFYLAVLIVLILVVFRRSTFIFKTPLTLPLIFFLLWATLSIFWSLNMENSIHDVRAHLLNHIILYFLLINSFSSIKGLATLAWIVVISAAIFSLAGMFYFYVTLGNSIGTRFGHLSIGNVANVFPELPVNFSGTVTIFAILICLHYFFQELRLYRRTAIVACLIPLFIATFLTQSNGTFTALMLAITIKLSLKAKKIVPFILLAVAGIVVMTPLKDYIKISSLESRSKINYVTYEVIKDYPIAGIGFGMQTFIENIDKKSYINSIPKKKRPTEIYTPHNWLLSIAVRLGIIGLILFLYIIVVFGKMCWETIRNPKDDDIKDWGYCTVIAFVAYFTIGIVEPVFLFKASATIFYVILAMITILWRLNQGEAT</sequence>
<keyword evidence="3 5" id="KW-1133">Transmembrane helix</keyword>
<dbReference type="GO" id="GO:0016020">
    <property type="term" value="C:membrane"/>
    <property type="evidence" value="ECO:0007669"/>
    <property type="project" value="UniProtKB-SubCell"/>
</dbReference>
<feature type="transmembrane region" description="Helical" evidence="5">
    <location>
        <begin position="20"/>
        <end position="37"/>
    </location>
</feature>
<feature type="transmembrane region" description="Helical" evidence="5">
    <location>
        <begin position="107"/>
        <end position="124"/>
    </location>
</feature>
<dbReference type="PANTHER" id="PTHR37422">
    <property type="entry name" value="TEICHURONIC ACID BIOSYNTHESIS PROTEIN TUAE"/>
    <property type="match status" value="1"/>
</dbReference>
<dbReference type="Proteomes" id="UP000605201">
    <property type="component" value="Unassembled WGS sequence"/>
</dbReference>
<keyword evidence="7" id="KW-0436">Ligase</keyword>
<proteinExistence type="predicted"/>